<dbReference type="InterPro" id="IPR002781">
    <property type="entry name" value="TM_pro_TauE-like"/>
</dbReference>
<dbReference type="EMBL" id="JAVRER010000009">
    <property type="protein sequence ID" value="MDT0415447.1"/>
    <property type="molecule type" value="Genomic_DNA"/>
</dbReference>
<keyword evidence="4 6" id="KW-1133">Transmembrane helix</keyword>
<comment type="caution">
    <text evidence="7">The sequence shown here is derived from an EMBL/GenBank/DDBJ whole genome shotgun (WGS) entry which is preliminary data.</text>
</comment>
<dbReference type="PANTHER" id="PTHR43701">
    <property type="entry name" value="MEMBRANE TRANSPORTER PROTEIN MJ0441-RELATED"/>
    <property type="match status" value="1"/>
</dbReference>
<evidence type="ECO:0000256" key="3">
    <source>
        <dbReference type="ARBA" id="ARBA00022692"/>
    </source>
</evidence>
<gene>
    <name evidence="7" type="ORF">RM574_08080</name>
</gene>
<feature type="transmembrane region" description="Helical" evidence="6">
    <location>
        <begin position="75"/>
        <end position="94"/>
    </location>
</feature>
<dbReference type="Proteomes" id="UP001183607">
    <property type="component" value="Unassembled WGS sequence"/>
</dbReference>
<feature type="transmembrane region" description="Helical" evidence="6">
    <location>
        <begin position="201"/>
        <end position="226"/>
    </location>
</feature>
<dbReference type="AlphaFoldDB" id="A0ABD5E3R1"/>
<comment type="similarity">
    <text evidence="2 6">Belongs to the 4-toluene sulfonate uptake permease (TSUP) (TC 2.A.102) family.</text>
</comment>
<sequence>MSVLVLLLLGLGVGVTTALFGFGGGFVTVPVITVVDAGLGGDAVRVATATSALVMLVNALVATLAAPPRALRGRWALLVLLGVGGALGAVAGRFAPGPVLRWGFVAYVGVTVVDLLARPGFLRPARTVAGRRQALPTGLGLPIGAVASFLGVGGSVMTVPLLRRAGASMPVAAALANPLTLAIVAPALSVSLLVRGSTPAGAGLVGAVDIVAALSLLAGSTVVVVLLRRRPPRVPDALHAGAYVALLVAAGAVVATTG</sequence>
<keyword evidence="3 6" id="KW-0812">Transmembrane</keyword>
<feature type="transmembrane region" description="Helical" evidence="6">
    <location>
        <begin position="138"/>
        <end position="159"/>
    </location>
</feature>
<proteinExistence type="inferred from homology"/>
<organism evidence="7 8">
    <name type="scientific">Streptomyces evansiae</name>
    <dbReference type="NCBI Taxonomy" id="3075535"/>
    <lineage>
        <taxon>Bacteria</taxon>
        <taxon>Bacillati</taxon>
        <taxon>Actinomycetota</taxon>
        <taxon>Actinomycetes</taxon>
        <taxon>Kitasatosporales</taxon>
        <taxon>Streptomycetaceae</taxon>
        <taxon>Streptomyces</taxon>
    </lineage>
</organism>
<protein>
    <recommendedName>
        <fullName evidence="6">Probable membrane transporter protein</fullName>
    </recommendedName>
</protein>
<evidence type="ECO:0000256" key="2">
    <source>
        <dbReference type="ARBA" id="ARBA00009142"/>
    </source>
</evidence>
<keyword evidence="5 6" id="KW-0472">Membrane</keyword>
<keyword evidence="6" id="KW-1003">Cell membrane</keyword>
<evidence type="ECO:0000256" key="4">
    <source>
        <dbReference type="ARBA" id="ARBA00022989"/>
    </source>
</evidence>
<evidence type="ECO:0000256" key="5">
    <source>
        <dbReference type="ARBA" id="ARBA00023136"/>
    </source>
</evidence>
<comment type="subcellular location">
    <subcellularLocation>
        <location evidence="6">Cell membrane</location>
        <topology evidence="6">Multi-pass membrane protein</topology>
    </subcellularLocation>
    <subcellularLocation>
        <location evidence="1">Membrane</location>
        <topology evidence="1">Multi-pass membrane protein</topology>
    </subcellularLocation>
</comment>
<reference evidence="8" key="1">
    <citation type="submission" date="2023-07" db="EMBL/GenBank/DDBJ databases">
        <title>30 novel species of actinomycetes from the DSMZ collection.</title>
        <authorList>
            <person name="Nouioui I."/>
        </authorList>
    </citation>
    <scope>NUCLEOTIDE SEQUENCE [LARGE SCALE GENOMIC DNA]</scope>
    <source>
        <strain evidence="8">DSM 41982</strain>
    </source>
</reference>
<accession>A0ABD5E3R1</accession>
<feature type="transmembrane region" description="Helical" evidence="6">
    <location>
        <begin position="45"/>
        <end position="66"/>
    </location>
</feature>
<evidence type="ECO:0000256" key="6">
    <source>
        <dbReference type="RuleBase" id="RU363041"/>
    </source>
</evidence>
<dbReference type="PANTHER" id="PTHR43701:SF2">
    <property type="entry name" value="MEMBRANE TRANSPORTER PROTEIN YJNA-RELATED"/>
    <property type="match status" value="1"/>
</dbReference>
<evidence type="ECO:0000313" key="7">
    <source>
        <dbReference type="EMBL" id="MDT0415447.1"/>
    </source>
</evidence>
<feature type="transmembrane region" description="Helical" evidence="6">
    <location>
        <begin position="100"/>
        <end position="117"/>
    </location>
</feature>
<dbReference type="InterPro" id="IPR051598">
    <property type="entry name" value="TSUP/Inactive_protease-like"/>
</dbReference>
<dbReference type="RefSeq" id="WP_311676831.1">
    <property type="nucleotide sequence ID" value="NZ_JAVRER010000009.1"/>
</dbReference>
<name>A0ABD5E3R1_9ACTN</name>
<dbReference type="GO" id="GO:0005886">
    <property type="term" value="C:plasma membrane"/>
    <property type="evidence" value="ECO:0007669"/>
    <property type="project" value="UniProtKB-SubCell"/>
</dbReference>
<evidence type="ECO:0000313" key="8">
    <source>
        <dbReference type="Proteomes" id="UP001183607"/>
    </source>
</evidence>
<dbReference type="Pfam" id="PF01925">
    <property type="entry name" value="TauE"/>
    <property type="match status" value="1"/>
</dbReference>
<feature type="transmembrane region" description="Helical" evidence="6">
    <location>
        <begin position="238"/>
        <end position="257"/>
    </location>
</feature>
<evidence type="ECO:0000256" key="1">
    <source>
        <dbReference type="ARBA" id="ARBA00004141"/>
    </source>
</evidence>
<feature type="transmembrane region" description="Helical" evidence="6">
    <location>
        <begin position="171"/>
        <end position="194"/>
    </location>
</feature>